<dbReference type="InterPro" id="IPR022646">
    <property type="entry name" value="SecD/SecF_CS"/>
</dbReference>
<dbReference type="PANTHER" id="PTHR30081">
    <property type="entry name" value="PROTEIN-EXPORT MEMBRANE PROTEIN SEC"/>
    <property type="match status" value="1"/>
</dbReference>
<evidence type="ECO:0000256" key="1">
    <source>
        <dbReference type="ARBA" id="ARBA00004651"/>
    </source>
</evidence>
<evidence type="ECO:0000256" key="11">
    <source>
        <dbReference type="HAMAP-Rule" id="MF_01463"/>
    </source>
</evidence>
<dbReference type="GO" id="GO:0043952">
    <property type="term" value="P:protein transport by the Sec complex"/>
    <property type="evidence" value="ECO:0007669"/>
    <property type="project" value="UniProtKB-UniRule"/>
</dbReference>
<protein>
    <recommendedName>
        <fullName evidence="10 11">Protein translocase subunit SecD</fullName>
    </recommendedName>
</protein>
<proteinExistence type="inferred from homology"/>
<dbReference type="GO" id="GO:0005886">
    <property type="term" value="C:plasma membrane"/>
    <property type="evidence" value="ECO:0007669"/>
    <property type="project" value="UniProtKB-SubCell"/>
</dbReference>
<comment type="caution">
    <text evidence="16">The sequence shown here is derived from an EMBL/GenBank/DDBJ whole genome shotgun (WGS) entry which is preliminary data.</text>
</comment>
<evidence type="ECO:0000256" key="10">
    <source>
        <dbReference type="ARBA" id="ARBA00068220"/>
    </source>
</evidence>
<dbReference type="NCBIfam" id="TIGR00916">
    <property type="entry name" value="2A0604s01"/>
    <property type="match status" value="1"/>
</dbReference>
<dbReference type="FunFam" id="3.30.70.3400:FF:000003">
    <property type="entry name" value="Preprotein translocase subunit SecD"/>
    <property type="match status" value="1"/>
</dbReference>
<sequence length="621" mass="67647">MRPINTYPKWVYGLLVVLLSLMILYALPNIYGEDFAVQVTGEKGVAVTDDLFKEMQQELADKGITIKASSNEEGKVLVRLNSSEDQLSARDIIKEFVKDKGRFVVAPNFAPATPEWLKGLGGAPLKLGLDLRGGIHFLMEVDMESALKTREEQYISDIKTRLREDKVRYASVTRAKDLGLIAKFRSEELRDKAESVFRQNFAELTTRTREVGNLFEIVAALTPTKIKEIKDYAIKQNIATLRNRINELGVAEPLIQQQGSDRILIQLPGLQDSTRAKEIIGKTATLQFRLVNESAGYNPKRAPAGSEIIMERGKQNIAVRKSVIVDGTHLTDATVGFDERGLPQINVKLDSEGGSKMLATTSKNVGKPMAIVMIETKGVYEEVDGEQKLVSTYEEKEVASAPNIQSALGSSFRITGQFTPTEAHDLALVLRSGSLIAPIYIVEERTIGPSLGQQNIELGKTSILVGFVAVLIFMLIYYRAFGIVANIALVSNMVFIIAIMSLVPGAVLTLPGIAGIVLTVGMAVDANVLIFERIREELKEGTNPAQAIYNGYDKAFSTIADANVTTLIAALVLFGIGTGPVAGFAVTLFIGILTSMFTAIVGSRAIVNLMYGGKALNKISI</sequence>
<dbReference type="EMBL" id="VIKS01000010">
    <property type="protein sequence ID" value="TQV86743.1"/>
    <property type="molecule type" value="Genomic_DNA"/>
</dbReference>
<dbReference type="GO" id="GO:0006605">
    <property type="term" value="P:protein targeting"/>
    <property type="evidence" value="ECO:0007669"/>
    <property type="project" value="UniProtKB-UniRule"/>
</dbReference>
<dbReference type="InterPro" id="IPR054384">
    <property type="entry name" value="SecDF_P1_head"/>
</dbReference>
<dbReference type="Gene3D" id="3.30.1360.200">
    <property type="match status" value="1"/>
</dbReference>
<dbReference type="Proteomes" id="UP000315439">
    <property type="component" value="Unassembled WGS sequence"/>
</dbReference>
<dbReference type="InterPro" id="IPR055344">
    <property type="entry name" value="SecD_SecF_C_bact"/>
</dbReference>
<evidence type="ECO:0000313" key="16">
    <source>
        <dbReference type="EMBL" id="TQV86743.1"/>
    </source>
</evidence>
<organism evidence="16 17">
    <name type="scientific">Aliikangiella coralliicola</name>
    <dbReference type="NCBI Taxonomy" id="2592383"/>
    <lineage>
        <taxon>Bacteria</taxon>
        <taxon>Pseudomonadati</taxon>
        <taxon>Pseudomonadota</taxon>
        <taxon>Gammaproteobacteria</taxon>
        <taxon>Oceanospirillales</taxon>
        <taxon>Pleioneaceae</taxon>
        <taxon>Aliikangiella</taxon>
    </lineage>
</organism>
<keyword evidence="6 11" id="KW-1133">Transmembrane helix</keyword>
<comment type="subunit">
    <text evidence="11">Forms a complex with SecF. Part of the essential Sec protein translocation apparatus which comprises SecA, SecYEG and auxiliary proteins SecDF-YajC and YidC.</text>
</comment>
<name>A0A545UBD7_9GAMM</name>
<dbReference type="Pfam" id="PF07549">
    <property type="entry name" value="Sec_GG"/>
    <property type="match status" value="1"/>
</dbReference>
<gene>
    <name evidence="11 16" type="primary">secD</name>
    <name evidence="16" type="ORF">FLL46_15840</name>
</gene>
<feature type="domain" description="Protein translocase subunit SecDF P1" evidence="14">
    <location>
        <begin position="234"/>
        <end position="293"/>
    </location>
</feature>
<dbReference type="InterPro" id="IPR048634">
    <property type="entry name" value="SecD_SecF_C"/>
</dbReference>
<dbReference type="InterPro" id="IPR022813">
    <property type="entry name" value="SecD/SecF_arch_bac"/>
</dbReference>
<dbReference type="Pfam" id="PF02355">
    <property type="entry name" value="SecD_SecF_C"/>
    <property type="match status" value="1"/>
</dbReference>
<evidence type="ECO:0000256" key="3">
    <source>
        <dbReference type="ARBA" id="ARBA00022475"/>
    </source>
</evidence>
<dbReference type="NCBIfam" id="TIGR01129">
    <property type="entry name" value="secD"/>
    <property type="match status" value="1"/>
</dbReference>
<dbReference type="FunFam" id="3.30.1360.200:FF:000001">
    <property type="entry name" value="Protein translocase subunit SecD"/>
    <property type="match status" value="1"/>
</dbReference>
<dbReference type="Gene3D" id="1.20.1640.10">
    <property type="entry name" value="Multidrug efflux transporter AcrB transmembrane domain"/>
    <property type="match status" value="1"/>
</dbReference>
<feature type="transmembrane region" description="Helical" evidence="11">
    <location>
        <begin position="487"/>
        <end position="507"/>
    </location>
</feature>
<accession>A0A545UBD7</accession>
<comment type="subcellular location">
    <subcellularLocation>
        <location evidence="1 11">Cell membrane</location>
        <topology evidence="1 11">Multi-pass membrane protein</topology>
    </subcellularLocation>
</comment>
<evidence type="ECO:0000259" key="13">
    <source>
        <dbReference type="Pfam" id="PF13721"/>
    </source>
</evidence>
<evidence type="ECO:0000256" key="9">
    <source>
        <dbReference type="ARBA" id="ARBA00060774"/>
    </source>
</evidence>
<comment type="caution">
    <text evidence="11">Lacks conserved residue(s) required for the propagation of feature annotation.</text>
</comment>
<keyword evidence="2 11" id="KW-0813">Transport</keyword>
<dbReference type="GO" id="GO:0015450">
    <property type="term" value="F:protein-transporting ATPase activity"/>
    <property type="evidence" value="ECO:0007669"/>
    <property type="project" value="InterPro"/>
</dbReference>
<dbReference type="AlphaFoldDB" id="A0A545UBD7"/>
<feature type="transmembrane region" description="Helical" evidence="11">
    <location>
        <begin position="463"/>
        <end position="480"/>
    </location>
</feature>
<dbReference type="GO" id="GO:0065002">
    <property type="term" value="P:intracellular protein transmembrane transport"/>
    <property type="evidence" value="ECO:0007669"/>
    <property type="project" value="UniProtKB-UniRule"/>
</dbReference>
<feature type="transmembrane region" description="Helical" evidence="11">
    <location>
        <begin position="555"/>
        <end position="576"/>
    </location>
</feature>
<dbReference type="Pfam" id="PF13721">
    <property type="entry name" value="SecD-TM1"/>
    <property type="match status" value="1"/>
</dbReference>
<dbReference type="SUPFAM" id="SSF82866">
    <property type="entry name" value="Multidrug efflux transporter AcrB transmembrane domain"/>
    <property type="match status" value="1"/>
</dbReference>
<keyword evidence="7 11" id="KW-0811">Translocation</keyword>
<evidence type="ECO:0000256" key="7">
    <source>
        <dbReference type="ARBA" id="ARBA00023010"/>
    </source>
</evidence>
<comment type="function">
    <text evidence="11">Part of the Sec protein translocase complex. Interacts with the SecYEG preprotein conducting channel. SecDF uses the proton motive force (PMF) to complete protein translocation after the ATP-dependent function of SecA.</text>
</comment>
<keyword evidence="4 11" id="KW-0812">Transmembrane</keyword>
<dbReference type="InterPro" id="IPR027398">
    <property type="entry name" value="SecD-TM"/>
</dbReference>
<evidence type="ECO:0000259" key="14">
    <source>
        <dbReference type="Pfam" id="PF21760"/>
    </source>
</evidence>
<feature type="transmembrane region" description="Helical" evidence="11">
    <location>
        <begin position="582"/>
        <end position="607"/>
    </location>
</feature>
<comment type="similarity">
    <text evidence="9 11">Belongs to the SecD/SecF family. SecD subfamily.</text>
</comment>
<dbReference type="Pfam" id="PF21760">
    <property type="entry name" value="SecD_1st"/>
    <property type="match status" value="1"/>
</dbReference>
<dbReference type="InterPro" id="IPR005791">
    <property type="entry name" value="SecD"/>
</dbReference>
<dbReference type="Pfam" id="PF22599">
    <property type="entry name" value="SecDF_P1_head"/>
    <property type="match status" value="1"/>
</dbReference>
<feature type="transmembrane region" description="Helical" evidence="11">
    <location>
        <begin position="12"/>
        <end position="31"/>
    </location>
</feature>
<feature type="domain" description="SecD export protein N-terminal TM" evidence="13">
    <location>
        <begin position="4"/>
        <end position="105"/>
    </location>
</feature>
<dbReference type="OrthoDB" id="9805019at2"/>
<dbReference type="HAMAP" id="MF_01463_B">
    <property type="entry name" value="SecD_B"/>
    <property type="match status" value="1"/>
</dbReference>
<keyword evidence="17" id="KW-1185">Reference proteome</keyword>
<evidence type="ECO:0000259" key="15">
    <source>
        <dbReference type="Pfam" id="PF22599"/>
    </source>
</evidence>
<feature type="domain" description="SecDF P1 head subdomain" evidence="15">
    <location>
        <begin position="312"/>
        <end position="437"/>
    </location>
</feature>
<evidence type="ECO:0000256" key="8">
    <source>
        <dbReference type="ARBA" id="ARBA00023136"/>
    </source>
</evidence>
<keyword evidence="3 11" id="KW-1003">Cell membrane</keyword>
<keyword evidence="5 11" id="KW-0653">Protein transport</keyword>
<evidence type="ECO:0000259" key="12">
    <source>
        <dbReference type="Pfam" id="PF02355"/>
    </source>
</evidence>
<evidence type="ECO:0000256" key="4">
    <source>
        <dbReference type="ARBA" id="ARBA00022692"/>
    </source>
</evidence>
<keyword evidence="8 11" id="KW-0472">Membrane</keyword>
<evidence type="ECO:0000256" key="2">
    <source>
        <dbReference type="ARBA" id="ARBA00022448"/>
    </source>
</evidence>
<evidence type="ECO:0000256" key="5">
    <source>
        <dbReference type="ARBA" id="ARBA00022927"/>
    </source>
</evidence>
<evidence type="ECO:0000256" key="6">
    <source>
        <dbReference type="ARBA" id="ARBA00022989"/>
    </source>
</evidence>
<dbReference type="FunFam" id="1.20.1640.10:FF:000004">
    <property type="entry name" value="Protein translocase subunit SecD"/>
    <property type="match status" value="1"/>
</dbReference>
<dbReference type="PANTHER" id="PTHR30081:SF1">
    <property type="entry name" value="PROTEIN TRANSLOCASE SUBUNIT SECD"/>
    <property type="match status" value="1"/>
</dbReference>
<evidence type="ECO:0000313" key="17">
    <source>
        <dbReference type="Proteomes" id="UP000315439"/>
    </source>
</evidence>
<dbReference type="Gene3D" id="3.30.70.3400">
    <property type="match status" value="2"/>
</dbReference>
<dbReference type="InterPro" id="IPR048631">
    <property type="entry name" value="SecD_1st"/>
</dbReference>
<reference evidence="16 17" key="1">
    <citation type="submission" date="2019-07" db="EMBL/GenBank/DDBJ databases">
        <title>Draft genome for Aliikangiella sp. M105.</title>
        <authorList>
            <person name="Wang G."/>
        </authorList>
    </citation>
    <scope>NUCLEOTIDE SEQUENCE [LARGE SCALE GENOMIC DNA]</scope>
    <source>
        <strain evidence="16 17">M105</strain>
    </source>
</reference>
<feature type="domain" description="Protein export membrane protein SecD/SecF C-terminal" evidence="12">
    <location>
        <begin position="441"/>
        <end position="609"/>
    </location>
</feature>